<reference evidence="11" key="1">
    <citation type="submission" date="2017-01" db="EMBL/GenBank/DDBJ databases">
        <authorList>
            <person name="Varghese N."/>
            <person name="Submissions S."/>
        </authorList>
    </citation>
    <scope>NUCLEOTIDE SEQUENCE [LARGE SCALE GENOMIC DNA]</scope>
    <source>
        <strain evidence="11">ATCC 51758</strain>
    </source>
</reference>
<comment type="subcellular location">
    <subcellularLocation>
        <location evidence="1">Cell membrane</location>
        <topology evidence="1">Multi-pass membrane protein</topology>
    </subcellularLocation>
</comment>
<keyword evidence="3 7" id="KW-0812">Transmembrane</keyword>
<dbReference type="InterPro" id="IPR003856">
    <property type="entry name" value="LPS_length_determ_N"/>
</dbReference>
<accession>A0A1N6PEQ1</accession>
<dbReference type="STRING" id="34027.SAMN05421829_1026"/>
<sequence length="447" mass="49069">MTFHQFLLILRARRIVVAGVLGVVIVTTLLVSLIIPRQYTAETALVIDVKSPDPIVGAALPVQMMVGYMATQVDIINSNRVAERVVGLLKMDEAPSVREQWQADTDGRGELRVWLAELLQKKLVVRPSRESNVITVAFTGNAPDFAAAVANAFAQAYIEVNLELKVEPARQYARWFDEQSGPLREKVEAAQKRLSDYQLRHGIVPADGRLDVENARLAEISSQLVAAEAQRMDSRSRQSQSGSAETLPEVLQSGLIQGLKAELARQEAAREQLGSRVGKNHPDYARIEAEIRSLRERIGAETQRIASSMGTATRVNVARESDLRAALEAQKKRVLELRERRDQIAVLQRDVESAQRAYDLVAQRLTQASLESRTQQTNIAVLASAKAPVQHSSPRTALNLALAVFLGTLLGLGSALLLELVDQRVRGPEDIEQCAAAPLLGIIPSRA</sequence>
<evidence type="ECO:0000256" key="7">
    <source>
        <dbReference type="SAM" id="Phobius"/>
    </source>
</evidence>
<evidence type="ECO:0000313" key="11">
    <source>
        <dbReference type="Proteomes" id="UP000186819"/>
    </source>
</evidence>
<evidence type="ECO:0000259" key="8">
    <source>
        <dbReference type="Pfam" id="PF02706"/>
    </source>
</evidence>
<dbReference type="RefSeq" id="WP_076600548.1">
    <property type="nucleotide sequence ID" value="NZ_FTMD01000002.1"/>
</dbReference>
<evidence type="ECO:0000256" key="3">
    <source>
        <dbReference type="ARBA" id="ARBA00022692"/>
    </source>
</evidence>
<keyword evidence="2" id="KW-1003">Cell membrane</keyword>
<feature type="domain" description="Polysaccharide chain length determinant N-terminal" evidence="8">
    <location>
        <begin position="6"/>
        <end position="86"/>
    </location>
</feature>
<name>A0A1N6PEQ1_9RHOO</name>
<dbReference type="NCBIfam" id="TIGR03017">
    <property type="entry name" value="EpsF"/>
    <property type="match status" value="1"/>
</dbReference>
<evidence type="ECO:0000256" key="1">
    <source>
        <dbReference type="ARBA" id="ARBA00004651"/>
    </source>
</evidence>
<dbReference type="PANTHER" id="PTHR32309:SF13">
    <property type="entry name" value="FERRIC ENTEROBACTIN TRANSPORT PROTEIN FEPE"/>
    <property type="match status" value="1"/>
</dbReference>
<dbReference type="InterPro" id="IPR032807">
    <property type="entry name" value="GNVR"/>
</dbReference>
<gene>
    <name evidence="10" type="ORF">SAMN05421829_1026</name>
</gene>
<dbReference type="GO" id="GO:0004713">
    <property type="term" value="F:protein tyrosine kinase activity"/>
    <property type="evidence" value="ECO:0007669"/>
    <property type="project" value="TreeGrafter"/>
</dbReference>
<dbReference type="GO" id="GO:0005886">
    <property type="term" value="C:plasma membrane"/>
    <property type="evidence" value="ECO:0007669"/>
    <property type="project" value="UniProtKB-SubCell"/>
</dbReference>
<feature type="transmembrane region" description="Helical" evidence="7">
    <location>
        <begin position="12"/>
        <end position="35"/>
    </location>
</feature>
<evidence type="ECO:0000313" key="10">
    <source>
        <dbReference type="EMBL" id="SIQ02774.1"/>
    </source>
</evidence>
<dbReference type="InterPro" id="IPR017468">
    <property type="entry name" value="Chain_len_reg_EpsF"/>
</dbReference>
<dbReference type="OrthoDB" id="8559110at2"/>
<keyword evidence="6" id="KW-0175">Coiled coil</keyword>
<dbReference type="Proteomes" id="UP000186819">
    <property type="component" value="Unassembled WGS sequence"/>
</dbReference>
<proteinExistence type="predicted"/>
<feature type="transmembrane region" description="Helical" evidence="7">
    <location>
        <begin position="397"/>
        <end position="418"/>
    </location>
</feature>
<keyword evidence="11" id="KW-1185">Reference proteome</keyword>
<keyword evidence="4 7" id="KW-1133">Transmembrane helix</keyword>
<evidence type="ECO:0000256" key="5">
    <source>
        <dbReference type="ARBA" id="ARBA00023136"/>
    </source>
</evidence>
<protein>
    <submittedName>
        <fullName evidence="10">Chain length determinant protein EpsF</fullName>
    </submittedName>
</protein>
<evidence type="ECO:0000256" key="2">
    <source>
        <dbReference type="ARBA" id="ARBA00022475"/>
    </source>
</evidence>
<organism evidence="10 11">
    <name type="scientific">Aromatoleum tolulyticum</name>
    <dbReference type="NCBI Taxonomy" id="34027"/>
    <lineage>
        <taxon>Bacteria</taxon>
        <taxon>Pseudomonadati</taxon>
        <taxon>Pseudomonadota</taxon>
        <taxon>Betaproteobacteria</taxon>
        <taxon>Rhodocyclales</taxon>
        <taxon>Rhodocyclaceae</taxon>
        <taxon>Aromatoleum</taxon>
    </lineage>
</organism>
<evidence type="ECO:0000259" key="9">
    <source>
        <dbReference type="Pfam" id="PF13807"/>
    </source>
</evidence>
<dbReference type="InterPro" id="IPR050445">
    <property type="entry name" value="Bact_polysacc_biosynth/exp"/>
</dbReference>
<dbReference type="Pfam" id="PF02706">
    <property type="entry name" value="Wzz"/>
    <property type="match status" value="1"/>
</dbReference>
<feature type="domain" description="Tyrosine-protein kinase G-rich" evidence="9">
    <location>
        <begin position="346"/>
        <end position="417"/>
    </location>
</feature>
<feature type="coiled-coil region" evidence="6">
    <location>
        <begin position="256"/>
        <end position="364"/>
    </location>
</feature>
<dbReference type="EMBL" id="FTMD01000002">
    <property type="protein sequence ID" value="SIQ02774.1"/>
    <property type="molecule type" value="Genomic_DNA"/>
</dbReference>
<dbReference type="AlphaFoldDB" id="A0A1N6PEQ1"/>
<evidence type="ECO:0000256" key="4">
    <source>
        <dbReference type="ARBA" id="ARBA00022989"/>
    </source>
</evidence>
<dbReference type="Pfam" id="PF13807">
    <property type="entry name" value="GNVR"/>
    <property type="match status" value="1"/>
</dbReference>
<keyword evidence="5 7" id="KW-0472">Membrane</keyword>
<evidence type="ECO:0000256" key="6">
    <source>
        <dbReference type="SAM" id="Coils"/>
    </source>
</evidence>
<dbReference type="PANTHER" id="PTHR32309">
    <property type="entry name" value="TYROSINE-PROTEIN KINASE"/>
    <property type="match status" value="1"/>
</dbReference>